<evidence type="ECO:0000256" key="3">
    <source>
        <dbReference type="ARBA" id="ARBA00023237"/>
    </source>
</evidence>
<keyword evidence="7" id="KW-1185">Reference proteome</keyword>
<evidence type="ECO:0000256" key="4">
    <source>
        <dbReference type="SAM" id="SignalP"/>
    </source>
</evidence>
<feature type="domain" description="Outer membrane protein assembly factor BamE" evidence="5">
    <location>
        <begin position="29"/>
        <end position="104"/>
    </location>
</feature>
<dbReference type="KEGG" id="slut:H9L13_01800"/>
<feature type="chain" id="PRO_5028988914" evidence="4">
    <location>
        <begin position="23"/>
        <end position="150"/>
    </location>
</feature>
<dbReference type="PROSITE" id="PS51257">
    <property type="entry name" value="PROKAR_LIPOPROTEIN"/>
    <property type="match status" value="1"/>
</dbReference>
<dbReference type="InterPro" id="IPR007450">
    <property type="entry name" value="BamE_dom"/>
</dbReference>
<name>A0A7G9SIN0_9SPHN</name>
<evidence type="ECO:0000313" key="7">
    <source>
        <dbReference type="Proteomes" id="UP000515971"/>
    </source>
</evidence>
<dbReference type="GO" id="GO:0043165">
    <property type="term" value="P:Gram-negative-bacterium-type cell outer membrane assembly"/>
    <property type="evidence" value="ECO:0007669"/>
    <property type="project" value="TreeGrafter"/>
</dbReference>
<feature type="signal peptide" evidence="4">
    <location>
        <begin position="1"/>
        <end position="22"/>
    </location>
</feature>
<protein>
    <submittedName>
        <fullName evidence="6">Outer membrane protein assembly factor BamE</fullName>
    </submittedName>
</protein>
<evidence type="ECO:0000256" key="2">
    <source>
        <dbReference type="ARBA" id="ARBA00023136"/>
    </source>
</evidence>
<dbReference type="InterPro" id="IPR037873">
    <property type="entry name" value="BamE-like"/>
</dbReference>
<evidence type="ECO:0000259" key="5">
    <source>
        <dbReference type="Pfam" id="PF04355"/>
    </source>
</evidence>
<reference evidence="6 7" key="1">
    <citation type="submission" date="2020-08" db="EMBL/GenBank/DDBJ databases">
        <title>Genome sequence of Sphingomonas lutea KCTC 23642T.</title>
        <authorList>
            <person name="Hyun D.-W."/>
            <person name="Bae J.-W."/>
        </authorList>
    </citation>
    <scope>NUCLEOTIDE SEQUENCE [LARGE SCALE GENOMIC DNA]</scope>
    <source>
        <strain evidence="6 7">KCTC 23642</strain>
    </source>
</reference>
<evidence type="ECO:0000313" key="6">
    <source>
        <dbReference type="EMBL" id="QNN67705.1"/>
    </source>
</evidence>
<gene>
    <name evidence="6" type="ORF">H9L13_01800</name>
</gene>
<dbReference type="PANTHER" id="PTHR37482:SF1">
    <property type="entry name" value="OUTER MEMBRANE PROTEIN ASSEMBLY FACTOR BAME"/>
    <property type="match status" value="1"/>
</dbReference>
<dbReference type="Gene3D" id="3.30.1450.10">
    <property type="match status" value="1"/>
</dbReference>
<dbReference type="PANTHER" id="PTHR37482">
    <property type="entry name" value="OUTER MEMBRANE PROTEIN ASSEMBLY FACTOR BAME"/>
    <property type="match status" value="1"/>
</dbReference>
<dbReference type="GO" id="GO:1990063">
    <property type="term" value="C:Bam protein complex"/>
    <property type="evidence" value="ECO:0007669"/>
    <property type="project" value="TreeGrafter"/>
</dbReference>
<dbReference type="GO" id="GO:0030674">
    <property type="term" value="F:protein-macromolecule adaptor activity"/>
    <property type="evidence" value="ECO:0007669"/>
    <property type="project" value="TreeGrafter"/>
</dbReference>
<dbReference type="InterPro" id="IPR026592">
    <property type="entry name" value="BamE"/>
</dbReference>
<keyword evidence="2" id="KW-0472">Membrane</keyword>
<proteinExistence type="predicted"/>
<organism evidence="6 7">
    <name type="scientific">Sphingomonas lutea</name>
    <dbReference type="NCBI Taxonomy" id="1045317"/>
    <lineage>
        <taxon>Bacteria</taxon>
        <taxon>Pseudomonadati</taxon>
        <taxon>Pseudomonadota</taxon>
        <taxon>Alphaproteobacteria</taxon>
        <taxon>Sphingomonadales</taxon>
        <taxon>Sphingomonadaceae</taxon>
        <taxon>Sphingomonas</taxon>
    </lineage>
</organism>
<dbReference type="GO" id="GO:0051205">
    <property type="term" value="P:protein insertion into membrane"/>
    <property type="evidence" value="ECO:0007669"/>
    <property type="project" value="TreeGrafter"/>
</dbReference>
<dbReference type="EMBL" id="CP060718">
    <property type="protein sequence ID" value="QNN67705.1"/>
    <property type="molecule type" value="Genomic_DNA"/>
</dbReference>
<keyword evidence="1 4" id="KW-0732">Signal</keyword>
<accession>A0A7G9SIN0</accession>
<dbReference type="Proteomes" id="UP000515971">
    <property type="component" value="Chromosome"/>
</dbReference>
<keyword evidence="3" id="KW-0998">Cell outer membrane</keyword>
<dbReference type="AlphaFoldDB" id="A0A7G9SIN0"/>
<sequence length="150" mass="16116">MIFGRWKLAAMAVAAVAMTGCAGVNMHKGAVIDDQLVATIQPGVDNKASVEKLLGRPSFTGQFSDTDWYYVARDTKQVAFRNPSVLRQTALLVRFDQGGNVASIHRSGKELVASVDPSNRRTPTLGRERSFFDEIFGNIGSVGAGMAPGQ</sequence>
<dbReference type="RefSeq" id="WP_187538510.1">
    <property type="nucleotide sequence ID" value="NZ_BAABJT010000001.1"/>
</dbReference>
<evidence type="ECO:0000256" key="1">
    <source>
        <dbReference type="ARBA" id="ARBA00022729"/>
    </source>
</evidence>
<dbReference type="Pfam" id="PF04355">
    <property type="entry name" value="BamE"/>
    <property type="match status" value="1"/>
</dbReference>